<reference evidence="1" key="2">
    <citation type="journal article" date="2022" name="New Phytol.">
        <title>Evolutionary transition to the ectomycorrhizal habit in the genomes of a hyperdiverse lineage of mushroom-forming fungi.</title>
        <authorList>
            <person name="Looney B."/>
            <person name="Miyauchi S."/>
            <person name="Morin E."/>
            <person name="Drula E."/>
            <person name="Courty P.E."/>
            <person name="Kohler A."/>
            <person name="Kuo A."/>
            <person name="LaButti K."/>
            <person name="Pangilinan J."/>
            <person name="Lipzen A."/>
            <person name="Riley R."/>
            <person name="Andreopoulos W."/>
            <person name="He G."/>
            <person name="Johnson J."/>
            <person name="Nolan M."/>
            <person name="Tritt A."/>
            <person name="Barry K.W."/>
            <person name="Grigoriev I.V."/>
            <person name="Nagy L.G."/>
            <person name="Hibbett D."/>
            <person name="Henrissat B."/>
            <person name="Matheny P.B."/>
            <person name="Labbe J."/>
            <person name="Martin F.M."/>
        </authorList>
    </citation>
    <scope>NUCLEOTIDE SEQUENCE</scope>
    <source>
        <strain evidence="1">EC-137</strain>
    </source>
</reference>
<evidence type="ECO:0000313" key="2">
    <source>
        <dbReference type="Proteomes" id="UP000814128"/>
    </source>
</evidence>
<proteinExistence type="predicted"/>
<protein>
    <submittedName>
        <fullName evidence="1">Uncharacterized protein</fullName>
    </submittedName>
</protein>
<reference evidence="1" key="1">
    <citation type="submission" date="2021-02" db="EMBL/GenBank/DDBJ databases">
        <authorList>
            <consortium name="DOE Joint Genome Institute"/>
            <person name="Ahrendt S."/>
            <person name="Looney B.P."/>
            <person name="Miyauchi S."/>
            <person name="Morin E."/>
            <person name="Drula E."/>
            <person name="Courty P.E."/>
            <person name="Chicoki N."/>
            <person name="Fauchery L."/>
            <person name="Kohler A."/>
            <person name="Kuo A."/>
            <person name="Labutti K."/>
            <person name="Pangilinan J."/>
            <person name="Lipzen A."/>
            <person name="Riley R."/>
            <person name="Andreopoulos W."/>
            <person name="He G."/>
            <person name="Johnson J."/>
            <person name="Barry K.W."/>
            <person name="Grigoriev I.V."/>
            <person name="Nagy L."/>
            <person name="Hibbett D."/>
            <person name="Henrissat B."/>
            <person name="Matheny P.B."/>
            <person name="Labbe J."/>
            <person name="Martin F."/>
        </authorList>
    </citation>
    <scope>NUCLEOTIDE SEQUENCE</scope>
    <source>
        <strain evidence="1">EC-137</strain>
    </source>
</reference>
<sequence>MPTLSASLPTRTIRRSSITDDFSAPPCVPLSAPSTLPFPRVAPSATSAPMLSLPRRASGEADYYDSVTDSLPPCPRILPAAFFSPSSPHSLLPPLPSPHSLPPRIRRSPQSPHRSYVHTNGATTANACVPYASALPQAPLSSSRVMSRYGADELWVDMQRHSLDANDSGKSLSKINCSATTAVILSLPTVIHLWPALANATLLPPPSQTTSYRQLS</sequence>
<dbReference type="Proteomes" id="UP000814128">
    <property type="component" value="Unassembled WGS sequence"/>
</dbReference>
<evidence type="ECO:0000313" key="1">
    <source>
        <dbReference type="EMBL" id="KAI0028283.1"/>
    </source>
</evidence>
<name>A0ACB8Q988_9AGAM</name>
<dbReference type="EMBL" id="MU273768">
    <property type="protein sequence ID" value="KAI0028283.1"/>
    <property type="molecule type" value="Genomic_DNA"/>
</dbReference>
<organism evidence="1 2">
    <name type="scientific">Vararia minispora EC-137</name>
    <dbReference type="NCBI Taxonomy" id="1314806"/>
    <lineage>
        <taxon>Eukaryota</taxon>
        <taxon>Fungi</taxon>
        <taxon>Dikarya</taxon>
        <taxon>Basidiomycota</taxon>
        <taxon>Agaricomycotina</taxon>
        <taxon>Agaricomycetes</taxon>
        <taxon>Russulales</taxon>
        <taxon>Lachnocladiaceae</taxon>
        <taxon>Vararia</taxon>
    </lineage>
</organism>
<keyword evidence="2" id="KW-1185">Reference proteome</keyword>
<comment type="caution">
    <text evidence="1">The sequence shown here is derived from an EMBL/GenBank/DDBJ whole genome shotgun (WGS) entry which is preliminary data.</text>
</comment>
<gene>
    <name evidence="1" type="ORF">K488DRAFT_89885</name>
</gene>
<accession>A0ACB8Q988</accession>